<evidence type="ECO:0000313" key="1">
    <source>
        <dbReference type="EMBL" id="KAG1544136.1"/>
    </source>
</evidence>
<gene>
    <name evidence="1" type="ORF">G6F50_013911</name>
</gene>
<sequence length="174" mass="17844">MYLRPEISLSTRLAVGLMGLALAICVPATGLAQADNLLVAPEAPTAPPSHLVRELLEHDAKQALALEHLKSKTSLAGSPVAAASAPADTGLGGSAAASQPQHIPARLVAILGVGNRLAAHVQLGGRQAIYLSGTAAPISGPSNDLRLLEIATPCATFLSRTEETLTYCLDEGTR</sequence>
<dbReference type="EMBL" id="JAANIU010006022">
    <property type="protein sequence ID" value="KAG1544136.1"/>
    <property type="molecule type" value="Genomic_DNA"/>
</dbReference>
<accession>A0A9P6YBE4</accession>
<comment type="caution">
    <text evidence="1">The sequence shown here is derived from an EMBL/GenBank/DDBJ whole genome shotgun (WGS) entry which is preliminary data.</text>
</comment>
<organism evidence="1 2">
    <name type="scientific">Rhizopus delemar</name>
    <dbReference type="NCBI Taxonomy" id="936053"/>
    <lineage>
        <taxon>Eukaryota</taxon>
        <taxon>Fungi</taxon>
        <taxon>Fungi incertae sedis</taxon>
        <taxon>Mucoromycota</taxon>
        <taxon>Mucoromycotina</taxon>
        <taxon>Mucoromycetes</taxon>
        <taxon>Mucorales</taxon>
        <taxon>Mucorineae</taxon>
        <taxon>Rhizopodaceae</taxon>
        <taxon>Rhizopus</taxon>
    </lineage>
</organism>
<reference evidence="1 2" key="1">
    <citation type="journal article" date="2020" name="Microb. Genom.">
        <title>Genetic diversity of clinical and environmental Mucorales isolates obtained from an investigation of mucormycosis cases among solid organ transplant recipients.</title>
        <authorList>
            <person name="Nguyen M.H."/>
            <person name="Kaul D."/>
            <person name="Muto C."/>
            <person name="Cheng S.J."/>
            <person name="Richter R.A."/>
            <person name="Bruno V.M."/>
            <person name="Liu G."/>
            <person name="Beyhan S."/>
            <person name="Sundermann A.J."/>
            <person name="Mounaud S."/>
            <person name="Pasculle A.W."/>
            <person name="Nierman W.C."/>
            <person name="Driscoll E."/>
            <person name="Cumbie R."/>
            <person name="Clancy C.J."/>
            <person name="Dupont C.L."/>
        </authorList>
    </citation>
    <scope>NUCLEOTIDE SEQUENCE [LARGE SCALE GENOMIC DNA]</scope>
    <source>
        <strain evidence="1 2">GL24</strain>
    </source>
</reference>
<dbReference type="Proteomes" id="UP000740926">
    <property type="component" value="Unassembled WGS sequence"/>
</dbReference>
<name>A0A9P6YBE4_9FUNG</name>
<keyword evidence="2" id="KW-1185">Reference proteome</keyword>
<dbReference type="AlphaFoldDB" id="A0A9P6YBE4"/>
<proteinExistence type="predicted"/>
<protein>
    <submittedName>
        <fullName evidence="1">Uncharacterized protein</fullName>
    </submittedName>
</protein>
<evidence type="ECO:0000313" key="2">
    <source>
        <dbReference type="Proteomes" id="UP000740926"/>
    </source>
</evidence>